<feature type="binding site" evidence="3">
    <location>
        <position position="194"/>
    </location>
    <ligand>
        <name>Mg(2+)</name>
        <dbReference type="ChEBI" id="CHEBI:18420"/>
        <note>catalytic</note>
    </ligand>
</feature>
<proteinExistence type="inferred from homology"/>
<dbReference type="OrthoDB" id="5418055at2759"/>
<evidence type="ECO:0000313" key="6">
    <source>
        <dbReference type="EMBL" id="CAB3985487.1"/>
    </source>
</evidence>
<dbReference type="GO" id="GO:0005634">
    <property type="term" value="C:nucleus"/>
    <property type="evidence" value="ECO:0007669"/>
    <property type="project" value="TreeGrafter"/>
</dbReference>
<evidence type="ECO:0000259" key="5">
    <source>
        <dbReference type="SMART" id="SM00892"/>
    </source>
</evidence>
<evidence type="ECO:0000256" key="3">
    <source>
        <dbReference type="PIRSR" id="PIRSR640255-2"/>
    </source>
</evidence>
<dbReference type="GO" id="GO:0000014">
    <property type="term" value="F:single-stranded DNA endodeoxyribonuclease activity"/>
    <property type="evidence" value="ECO:0007669"/>
    <property type="project" value="TreeGrafter"/>
</dbReference>
<evidence type="ECO:0000256" key="1">
    <source>
        <dbReference type="ARBA" id="ARBA00010052"/>
    </source>
</evidence>
<organism evidence="6 7">
    <name type="scientific">Paramuricea clavata</name>
    <name type="common">Red gorgonian</name>
    <name type="synonym">Violescent sea-whip</name>
    <dbReference type="NCBI Taxonomy" id="317549"/>
    <lineage>
        <taxon>Eukaryota</taxon>
        <taxon>Metazoa</taxon>
        <taxon>Cnidaria</taxon>
        <taxon>Anthozoa</taxon>
        <taxon>Octocorallia</taxon>
        <taxon>Malacalcyonacea</taxon>
        <taxon>Plexauridae</taxon>
        <taxon>Paramuricea</taxon>
    </lineage>
</organism>
<keyword evidence="7" id="KW-1185">Reference proteome</keyword>
<accession>A0A6S7GBL8</accession>
<reference evidence="6" key="1">
    <citation type="submission" date="2020-04" db="EMBL/GenBank/DDBJ databases">
        <authorList>
            <person name="Alioto T."/>
            <person name="Alioto T."/>
            <person name="Gomez Garrido J."/>
        </authorList>
    </citation>
    <scope>NUCLEOTIDE SEQUENCE</scope>
    <source>
        <strain evidence="6">A484AB</strain>
    </source>
</reference>
<dbReference type="PANTHER" id="PTHR13966:SF19">
    <property type="entry name" value="NUCLEASE EXOG, MITOCHONDRIAL"/>
    <property type="match status" value="1"/>
</dbReference>
<dbReference type="GO" id="GO:0005743">
    <property type="term" value="C:mitochondrial inner membrane"/>
    <property type="evidence" value="ECO:0007669"/>
    <property type="project" value="TreeGrafter"/>
</dbReference>
<dbReference type="Proteomes" id="UP001152795">
    <property type="component" value="Unassembled WGS sequence"/>
</dbReference>
<dbReference type="Gene3D" id="3.40.570.10">
    <property type="entry name" value="Extracellular Endonuclease, subunit A"/>
    <property type="match status" value="1"/>
</dbReference>
<evidence type="ECO:0000256" key="2">
    <source>
        <dbReference type="PIRSR" id="PIRSR640255-1"/>
    </source>
</evidence>
<comment type="similarity">
    <text evidence="1">Belongs to the DNA/RNA non-specific endonuclease family.</text>
</comment>
<dbReference type="Pfam" id="PF01223">
    <property type="entry name" value="Endonuclease_NS"/>
    <property type="match status" value="1"/>
</dbReference>
<dbReference type="PANTHER" id="PTHR13966">
    <property type="entry name" value="ENDONUCLEASE RELATED"/>
    <property type="match status" value="1"/>
</dbReference>
<protein>
    <submittedName>
        <fullName evidence="6">Nuclease EXOG, mitochondrial</fullName>
    </submittedName>
</protein>
<dbReference type="GO" id="GO:0003676">
    <property type="term" value="F:nucleic acid binding"/>
    <property type="evidence" value="ECO:0007669"/>
    <property type="project" value="InterPro"/>
</dbReference>
<dbReference type="AlphaFoldDB" id="A0A6S7GBL8"/>
<feature type="domain" description="DNA/RNA non-specific endonuclease/pyrophosphatase/phosphodiesterase" evidence="5">
    <location>
        <begin position="96"/>
        <end position="307"/>
    </location>
</feature>
<dbReference type="SUPFAM" id="SSF54060">
    <property type="entry name" value="His-Me finger endonucleases"/>
    <property type="match status" value="1"/>
</dbReference>
<sequence length="379" mass="43641">MSGKYRAFFDILTGFFLGGSTVKIYYESINTDEDSGSFIFRQNKKKIDEICASHENLKVGKSERLISGQSGKKVDAVMNHEVFKFGQPHRFPEMLHYKNHVIAYDTARKIPLWVAEHLSKEKLTAVDMQAERSKSSFQPDPNIPEKFQAKNEDYYKSGWTRGHMAPAGDNKFDQESMNETFFLSNILPQNFENNANFWYRMEVFCRNLTKQFSDVYVISGPLWLPCQQDGKKIVQYEVIGENNVAVPTHLFKIILATNSTTNAACMAAFEVPNQPITYKKSLTDFQIPLQKLEKDSGFSFFEKTEKFKTKNLCEVAGCKLMSKDAMEVVMLRRQLGNAQNIEQLDQVWNKMDKEHSLDGSFSVLYEKRLKELQQKTEPA</sequence>
<dbReference type="InterPro" id="IPR044929">
    <property type="entry name" value="DNA/RNA_non-sp_Endonuclease_sf"/>
</dbReference>
<gene>
    <name evidence="6" type="ORF">PACLA_8A033661</name>
</gene>
<feature type="active site" description="Proton acceptor" evidence="2">
    <location>
        <position position="163"/>
    </location>
</feature>
<dbReference type="GO" id="GO:0006309">
    <property type="term" value="P:apoptotic DNA fragmentation"/>
    <property type="evidence" value="ECO:0007669"/>
    <property type="project" value="TreeGrafter"/>
</dbReference>
<feature type="domain" description="ENPP1-3/EXOG-like endonuclease/phosphodiesterase" evidence="4">
    <location>
        <begin position="97"/>
        <end position="307"/>
    </location>
</feature>
<dbReference type="SMART" id="SM00892">
    <property type="entry name" value="Endonuclease_NS"/>
    <property type="match status" value="1"/>
</dbReference>
<evidence type="ECO:0000313" key="7">
    <source>
        <dbReference type="Proteomes" id="UP001152795"/>
    </source>
</evidence>
<dbReference type="InterPro" id="IPR040255">
    <property type="entry name" value="Non-specific_endonuclease"/>
</dbReference>
<dbReference type="InterPro" id="IPR044925">
    <property type="entry name" value="His-Me_finger_sf"/>
</dbReference>
<evidence type="ECO:0000259" key="4">
    <source>
        <dbReference type="SMART" id="SM00477"/>
    </source>
</evidence>
<dbReference type="GO" id="GO:0004521">
    <property type="term" value="F:RNA endonuclease activity"/>
    <property type="evidence" value="ECO:0007669"/>
    <property type="project" value="TreeGrafter"/>
</dbReference>
<dbReference type="InterPro" id="IPR020821">
    <property type="entry name" value="ENPP1-3/EXOG-like_nuc-like"/>
</dbReference>
<dbReference type="SMART" id="SM00477">
    <property type="entry name" value="NUC"/>
    <property type="match status" value="1"/>
</dbReference>
<dbReference type="EMBL" id="CACRXK020000878">
    <property type="protein sequence ID" value="CAB3985487.1"/>
    <property type="molecule type" value="Genomic_DNA"/>
</dbReference>
<dbReference type="InterPro" id="IPR001604">
    <property type="entry name" value="Endo_G_ENPP1-like_dom"/>
</dbReference>
<comment type="caution">
    <text evidence="6">The sequence shown here is derived from an EMBL/GenBank/DDBJ whole genome shotgun (WGS) entry which is preliminary data.</text>
</comment>
<name>A0A6S7GBL8_PARCT</name>
<dbReference type="GO" id="GO:0046872">
    <property type="term" value="F:metal ion binding"/>
    <property type="evidence" value="ECO:0007669"/>
    <property type="project" value="UniProtKB-KW"/>
</dbReference>
<keyword evidence="3" id="KW-0479">Metal-binding</keyword>
<dbReference type="CDD" id="cd00091">
    <property type="entry name" value="NUC"/>
    <property type="match status" value="1"/>
</dbReference>